<dbReference type="Pfam" id="PF03302">
    <property type="entry name" value="VSP"/>
    <property type="match status" value="1"/>
</dbReference>
<reference evidence="2" key="1">
    <citation type="journal article" date="2016" name="Gigascience">
        <title>De novo construction of an expanded transcriptome assembly for the western tarnished plant bug, Lygus hesperus.</title>
        <authorList>
            <person name="Tassone E.E."/>
            <person name="Geib S.M."/>
            <person name="Hall B."/>
            <person name="Fabrick J.A."/>
            <person name="Brent C.S."/>
            <person name="Hull J.J."/>
        </authorList>
    </citation>
    <scope>NUCLEOTIDE SEQUENCE</scope>
</reference>
<dbReference type="Gene3D" id="2.10.220.10">
    <property type="entry name" value="Hormone Receptor, Insulin-like Growth Factor Receptor 1, Chain A, domain 2"/>
    <property type="match status" value="2"/>
</dbReference>
<name>A0A146KVJ7_LYGHE</name>
<feature type="domain" description="EGF-like" evidence="1">
    <location>
        <begin position="56"/>
        <end position="87"/>
    </location>
</feature>
<dbReference type="AlphaFoldDB" id="A0A146KVJ7"/>
<organism evidence="2">
    <name type="scientific">Lygus hesperus</name>
    <name type="common">Western plant bug</name>
    <dbReference type="NCBI Taxonomy" id="30085"/>
    <lineage>
        <taxon>Eukaryota</taxon>
        <taxon>Metazoa</taxon>
        <taxon>Ecdysozoa</taxon>
        <taxon>Arthropoda</taxon>
        <taxon>Hexapoda</taxon>
        <taxon>Insecta</taxon>
        <taxon>Pterygota</taxon>
        <taxon>Neoptera</taxon>
        <taxon>Paraneoptera</taxon>
        <taxon>Hemiptera</taxon>
        <taxon>Heteroptera</taxon>
        <taxon>Panheteroptera</taxon>
        <taxon>Cimicomorpha</taxon>
        <taxon>Miridae</taxon>
        <taxon>Mirini</taxon>
        <taxon>Lygus</taxon>
    </lineage>
</organism>
<feature type="domain" description="EGF-like" evidence="1">
    <location>
        <begin position="94"/>
        <end position="127"/>
    </location>
</feature>
<dbReference type="EMBL" id="GDHC01018118">
    <property type="protein sequence ID" value="JAQ00511.1"/>
    <property type="molecule type" value="Transcribed_RNA"/>
</dbReference>
<feature type="non-terminal residue" evidence="2">
    <location>
        <position position="131"/>
    </location>
</feature>
<dbReference type="InterPro" id="IPR000742">
    <property type="entry name" value="EGF"/>
</dbReference>
<dbReference type="PANTHER" id="PTHR23275">
    <property type="entry name" value="CABRIOLET.-RELATED"/>
    <property type="match status" value="1"/>
</dbReference>
<dbReference type="PANTHER" id="PTHR23275:SF100">
    <property type="entry name" value="EGF-LIKE DOMAIN-CONTAINING PROTEIN"/>
    <property type="match status" value="1"/>
</dbReference>
<sequence>CATCSSATTCTACEPGYFLTADTCTQCTSPCATCSSATTCTACEPGYFLTADTCTQCITNCKSCNSTKTCTTCEPGYTYDSANKICKKDAPPAKCTAGQGNCLKCSTDNTTCVKCNDGYFVNNGTCAQCIA</sequence>
<dbReference type="InterPro" id="IPR005127">
    <property type="entry name" value="Giardia_VSP"/>
</dbReference>
<accession>A0A146KVJ7</accession>
<dbReference type="SMART" id="SM00181">
    <property type="entry name" value="EGF"/>
    <property type="match status" value="3"/>
</dbReference>
<dbReference type="InterPro" id="IPR009030">
    <property type="entry name" value="Growth_fac_rcpt_cys_sf"/>
</dbReference>
<feature type="non-terminal residue" evidence="2">
    <location>
        <position position="1"/>
    </location>
</feature>
<protein>
    <submittedName>
        <fullName evidence="2">Major surface trophozoite antigen 11</fullName>
    </submittedName>
</protein>
<dbReference type="SUPFAM" id="SSF57184">
    <property type="entry name" value="Growth factor receptor domain"/>
    <property type="match status" value="1"/>
</dbReference>
<dbReference type="InterPro" id="IPR052798">
    <property type="entry name" value="Giardia_VSA"/>
</dbReference>
<proteinExistence type="predicted"/>
<evidence type="ECO:0000313" key="2">
    <source>
        <dbReference type="EMBL" id="JAQ00511.1"/>
    </source>
</evidence>
<feature type="domain" description="EGF-like" evidence="1">
    <location>
        <begin position="26"/>
        <end position="55"/>
    </location>
</feature>
<gene>
    <name evidence="2" type="primary">TSP11</name>
    <name evidence="2" type="ORF">g.28610</name>
</gene>
<evidence type="ECO:0000259" key="1">
    <source>
        <dbReference type="SMART" id="SM00181"/>
    </source>
</evidence>